<protein>
    <submittedName>
        <fullName evidence="2">Periplasmic oligopeptide-binding protein</fullName>
    </submittedName>
</protein>
<proteinExistence type="predicted"/>
<dbReference type="Pfam" id="PF00496">
    <property type="entry name" value="SBP_bac_5"/>
    <property type="match status" value="1"/>
</dbReference>
<dbReference type="Gene3D" id="3.40.190.10">
    <property type="entry name" value="Periplasmic binding protein-like II"/>
    <property type="match status" value="1"/>
</dbReference>
<dbReference type="SUPFAM" id="SSF53850">
    <property type="entry name" value="Periplasmic binding protein-like II"/>
    <property type="match status" value="1"/>
</dbReference>
<evidence type="ECO:0000313" key="3">
    <source>
        <dbReference type="Proteomes" id="UP000254159"/>
    </source>
</evidence>
<dbReference type="Proteomes" id="UP000254159">
    <property type="component" value="Unassembled WGS sequence"/>
</dbReference>
<sequence length="69" mass="7830">MKAIDDHTLEVTLSEPVPYFYKLLVHPSTSPVPKAAIEKFGEKWTQPGNIVTNGAYTLKDWGRKRTNRS</sequence>
<dbReference type="InterPro" id="IPR000914">
    <property type="entry name" value="SBP_5_dom"/>
</dbReference>
<name>A0A376RJF9_ECOLX</name>
<dbReference type="AlphaFoldDB" id="A0A376RJF9"/>
<accession>A0A376RJF9</accession>
<evidence type="ECO:0000313" key="2">
    <source>
        <dbReference type="EMBL" id="STI18181.1"/>
    </source>
</evidence>
<organism evidence="2 3">
    <name type="scientific">Escherichia coli</name>
    <dbReference type="NCBI Taxonomy" id="562"/>
    <lineage>
        <taxon>Bacteria</taxon>
        <taxon>Pseudomonadati</taxon>
        <taxon>Pseudomonadota</taxon>
        <taxon>Gammaproteobacteria</taxon>
        <taxon>Enterobacterales</taxon>
        <taxon>Enterobacteriaceae</taxon>
        <taxon>Escherichia</taxon>
    </lineage>
</organism>
<dbReference type="Gene3D" id="3.90.76.10">
    <property type="entry name" value="Dipeptide-binding Protein, Domain 1"/>
    <property type="match status" value="1"/>
</dbReference>
<gene>
    <name evidence="2" type="primary">oppA_2</name>
    <name evidence="2" type="ORF">NCTC10865_03505</name>
</gene>
<evidence type="ECO:0000259" key="1">
    <source>
        <dbReference type="Pfam" id="PF00496"/>
    </source>
</evidence>
<feature type="domain" description="Solute-binding protein family 5" evidence="1">
    <location>
        <begin position="2"/>
        <end position="63"/>
    </location>
</feature>
<reference evidence="2 3" key="1">
    <citation type="submission" date="2018-06" db="EMBL/GenBank/DDBJ databases">
        <authorList>
            <consortium name="Pathogen Informatics"/>
            <person name="Doyle S."/>
        </authorList>
    </citation>
    <scope>NUCLEOTIDE SEQUENCE [LARGE SCALE GENOMIC DNA]</scope>
    <source>
        <strain evidence="2 3">NCTC10865</strain>
    </source>
</reference>
<dbReference type="EMBL" id="UGCD01000002">
    <property type="protein sequence ID" value="STI18181.1"/>
    <property type="molecule type" value="Genomic_DNA"/>
</dbReference>